<accession>A0ABR7I1E2</accession>
<proteinExistence type="predicted"/>
<protein>
    <recommendedName>
        <fullName evidence="3">Bacterial repeat domain-containing protein</fullName>
    </recommendedName>
</protein>
<organism evidence="1 2">
    <name type="scientific">Blautia intestinalis</name>
    <dbReference type="NCBI Taxonomy" id="2763028"/>
    <lineage>
        <taxon>Bacteria</taxon>
        <taxon>Bacillati</taxon>
        <taxon>Bacillota</taxon>
        <taxon>Clostridia</taxon>
        <taxon>Lachnospirales</taxon>
        <taxon>Lachnospiraceae</taxon>
        <taxon>Blautia</taxon>
    </lineage>
</organism>
<gene>
    <name evidence="1" type="ORF">H8Z79_07230</name>
</gene>
<dbReference type="RefSeq" id="WP_187002755.1">
    <property type="nucleotide sequence ID" value="NZ_JACOQE010000003.1"/>
</dbReference>
<dbReference type="EMBL" id="JACOQE010000003">
    <property type="protein sequence ID" value="MBC5740254.1"/>
    <property type="molecule type" value="Genomic_DNA"/>
</dbReference>
<name>A0ABR7I1E2_9FIRM</name>
<evidence type="ECO:0000313" key="1">
    <source>
        <dbReference type="EMBL" id="MBC5740254.1"/>
    </source>
</evidence>
<evidence type="ECO:0000313" key="2">
    <source>
        <dbReference type="Proteomes" id="UP000633936"/>
    </source>
</evidence>
<sequence>MELPQAPQGDGKFAGWFCDGKEAEDDQILNDDKEFYAVFRQDIKDARISDIPASCYNGTEIKPTFTVKYQDELLTENADYTVSWKNNVNIGTATAVITGIGKFFGTKEISYVIEAHRWNGPMKTVKEPTALVYGRAERKCTVCGKTESKQLAKLSPKMKVNVSSIVLKTGQSTTKVKLPGLQKGTELRHGHPAIIKS</sequence>
<comment type="caution">
    <text evidence="1">The sequence shown here is derived from an EMBL/GenBank/DDBJ whole genome shotgun (WGS) entry which is preliminary data.</text>
</comment>
<reference evidence="1 2" key="1">
    <citation type="submission" date="2020-08" db="EMBL/GenBank/DDBJ databases">
        <title>Genome public.</title>
        <authorList>
            <person name="Liu C."/>
            <person name="Sun Q."/>
        </authorList>
    </citation>
    <scope>NUCLEOTIDE SEQUENCE [LARGE SCALE GENOMIC DNA]</scope>
    <source>
        <strain evidence="1 2">27-44</strain>
    </source>
</reference>
<evidence type="ECO:0008006" key="3">
    <source>
        <dbReference type="Google" id="ProtNLM"/>
    </source>
</evidence>
<keyword evidence="2" id="KW-1185">Reference proteome</keyword>
<dbReference type="Proteomes" id="UP000633936">
    <property type="component" value="Unassembled WGS sequence"/>
</dbReference>